<protein>
    <submittedName>
        <fullName evidence="1">Uncharacterized protein</fullName>
    </submittedName>
</protein>
<reference evidence="1 2" key="1">
    <citation type="submission" date="2024-03" db="EMBL/GenBank/DDBJ databases">
        <authorList>
            <person name="Gkanogiannis A."/>
            <person name="Becerra Lopez-Lavalle L."/>
        </authorList>
    </citation>
    <scope>NUCLEOTIDE SEQUENCE [LARGE SCALE GENOMIC DNA]</scope>
</reference>
<sequence length="98" mass="11113">MCELKIGSSKSPPRFVKPPPLLSAEGYFWGYRVDLRDSIFDLQDLVTGGKFASLQREVRALFISFSPFTDVGFPHFVDYSIGDLDEIGDTLTERWYVG</sequence>
<accession>A0ABP0Z3N8</accession>
<evidence type="ECO:0000313" key="2">
    <source>
        <dbReference type="Proteomes" id="UP001642487"/>
    </source>
</evidence>
<dbReference type="Proteomes" id="UP001642487">
    <property type="component" value="Chromosome 7"/>
</dbReference>
<organism evidence="1 2">
    <name type="scientific">Citrullus colocynthis</name>
    <name type="common">colocynth</name>
    <dbReference type="NCBI Taxonomy" id="252529"/>
    <lineage>
        <taxon>Eukaryota</taxon>
        <taxon>Viridiplantae</taxon>
        <taxon>Streptophyta</taxon>
        <taxon>Embryophyta</taxon>
        <taxon>Tracheophyta</taxon>
        <taxon>Spermatophyta</taxon>
        <taxon>Magnoliopsida</taxon>
        <taxon>eudicotyledons</taxon>
        <taxon>Gunneridae</taxon>
        <taxon>Pentapetalae</taxon>
        <taxon>rosids</taxon>
        <taxon>fabids</taxon>
        <taxon>Cucurbitales</taxon>
        <taxon>Cucurbitaceae</taxon>
        <taxon>Benincaseae</taxon>
        <taxon>Citrullus</taxon>
    </lineage>
</organism>
<name>A0ABP0Z3N8_9ROSI</name>
<evidence type="ECO:0000313" key="1">
    <source>
        <dbReference type="EMBL" id="CAK9326351.1"/>
    </source>
</evidence>
<gene>
    <name evidence="1" type="ORF">CITCOLO1_LOCUS18693</name>
</gene>
<proteinExistence type="predicted"/>
<keyword evidence="2" id="KW-1185">Reference proteome</keyword>
<dbReference type="EMBL" id="OZ021741">
    <property type="protein sequence ID" value="CAK9326351.1"/>
    <property type="molecule type" value="Genomic_DNA"/>
</dbReference>